<proteinExistence type="predicted"/>
<gene>
    <name evidence="1" type="ORF">SPELUC_LOCUS4116</name>
</gene>
<comment type="caution">
    <text evidence="1">The sequence shown here is derived from an EMBL/GenBank/DDBJ whole genome shotgun (WGS) entry which is preliminary data.</text>
</comment>
<sequence>MSALLNKLKVEEITHKNKPHTSSFVFRHLPAGMGVVLGNYFRQFLLKYTSGIAPLGVQISDKNGVVESEISTLSGVVDPVATPFLIMKLKEVRAEAKKKKEGIFCLELSVENKEKTEKKITAGDFQKDKEVKIKNPNLHLATLAAATSEEKKPKLEIKLYFQKNWVKGDGVSFQIKSVVISRGKTEEELTLTITTNGVAEPKEALQEVLAISRDAFVADAILYEKVETSLPMARSLTKLLAKLIGYAKQNDLHARRLALKYLVNKKKNTDQQGKKLFDKLFSDLKERYKDRAGGYSRITKLNYRLGDNNLRVVGSIPALGAIFNIMNELELQCDYSRKTRRKFFNDQELKEYHGFLVVNPEVIPDKYGYFTERRNKPC</sequence>
<protein>
    <submittedName>
        <fullName evidence="1">13528_t:CDS:1</fullName>
    </submittedName>
</protein>
<dbReference type="EMBL" id="CAJVPW010003509">
    <property type="protein sequence ID" value="CAG8525219.1"/>
    <property type="molecule type" value="Genomic_DNA"/>
</dbReference>
<keyword evidence="2" id="KW-1185">Reference proteome</keyword>
<accession>A0ACA9LE34</accession>
<organism evidence="1 2">
    <name type="scientific">Cetraspora pellucida</name>
    <dbReference type="NCBI Taxonomy" id="1433469"/>
    <lineage>
        <taxon>Eukaryota</taxon>
        <taxon>Fungi</taxon>
        <taxon>Fungi incertae sedis</taxon>
        <taxon>Mucoromycota</taxon>
        <taxon>Glomeromycotina</taxon>
        <taxon>Glomeromycetes</taxon>
        <taxon>Diversisporales</taxon>
        <taxon>Gigasporaceae</taxon>
        <taxon>Cetraspora</taxon>
    </lineage>
</organism>
<name>A0ACA9LE34_9GLOM</name>
<reference evidence="1" key="1">
    <citation type="submission" date="2021-06" db="EMBL/GenBank/DDBJ databases">
        <authorList>
            <person name="Kallberg Y."/>
            <person name="Tangrot J."/>
            <person name="Rosling A."/>
        </authorList>
    </citation>
    <scope>NUCLEOTIDE SEQUENCE</scope>
    <source>
        <strain evidence="1">28 12/20/2015</strain>
    </source>
</reference>
<evidence type="ECO:0000313" key="1">
    <source>
        <dbReference type="EMBL" id="CAG8525219.1"/>
    </source>
</evidence>
<dbReference type="Proteomes" id="UP000789366">
    <property type="component" value="Unassembled WGS sequence"/>
</dbReference>
<evidence type="ECO:0000313" key="2">
    <source>
        <dbReference type="Proteomes" id="UP000789366"/>
    </source>
</evidence>